<evidence type="ECO:0000256" key="1">
    <source>
        <dbReference type="SAM" id="Phobius"/>
    </source>
</evidence>
<feature type="transmembrane region" description="Helical" evidence="1">
    <location>
        <begin position="29"/>
        <end position="50"/>
    </location>
</feature>
<dbReference type="Proteomes" id="UP000034302">
    <property type="component" value="Unassembled WGS sequence"/>
</dbReference>
<proteinExistence type="predicted"/>
<dbReference type="AlphaFoldDB" id="A0A0F9ZY34"/>
<accession>A0A0F9ZY34</accession>
<dbReference type="Pfam" id="PF04977">
    <property type="entry name" value="DivIC"/>
    <property type="match status" value="1"/>
</dbReference>
<protein>
    <recommendedName>
        <fullName evidence="4">Cell division protein FtsL</fullName>
    </recommendedName>
</protein>
<evidence type="ECO:0000313" key="2">
    <source>
        <dbReference type="EMBL" id="KKP43906.1"/>
    </source>
</evidence>
<keyword evidence="1" id="KW-0472">Membrane</keyword>
<dbReference type="EMBL" id="LBOV01000009">
    <property type="protein sequence ID" value="KKP43906.1"/>
    <property type="molecule type" value="Genomic_DNA"/>
</dbReference>
<evidence type="ECO:0008006" key="4">
    <source>
        <dbReference type="Google" id="ProtNLM"/>
    </source>
</evidence>
<evidence type="ECO:0000313" key="3">
    <source>
        <dbReference type="Proteomes" id="UP000034302"/>
    </source>
</evidence>
<name>A0A0F9ZY34_9BACT</name>
<keyword evidence="1" id="KW-1133">Transmembrane helix</keyword>
<reference evidence="2 3" key="1">
    <citation type="journal article" date="2015" name="Nature">
        <title>rRNA introns, odd ribosomes, and small enigmatic genomes across a large radiation of phyla.</title>
        <authorList>
            <person name="Brown C.T."/>
            <person name="Hug L.A."/>
            <person name="Thomas B.C."/>
            <person name="Sharon I."/>
            <person name="Castelle C.J."/>
            <person name="Singh A."/>
            <person name="Wilkins M.J."/>
            <person name="Williams K.H."/>
            <person name="Banfield J.F."/>
        </authorList>
    </citation>
    <scope>NUCLEOTIDE SEQUENCE [LARGE SCALE GENOMIC DNA]</scope>
</reference>
<gene>
    <name evidence="2" type="ORF">UR34_C0009G0007</name>
</gene>
<organism evidence="2 3">
    <name type="scientific">candidate division WS6 bacterium GW2011_GWC1_33_20</name>
    <dbReference type="NCBI Taxonomy" id="1619089"/>
    <lineage>
        <taxon>Bacteria</taxon>
        <taxon>Candidatus Dojkabacteria</taxon>
    </lineage>
</organism>
<keyword evidence="1" id="KW-0812">Transmembrane</keyword>
<dbReference type="InterPro" id="IPR007060">
    <property type="entry name" value="FtsL/DivIC"/>
</dbReference>
<sequence>MEKRINIKRKERVQNNTSGLELSGIFNHWLVKIASVVISVIILVSVFNSIKITIQKLDILKQAQREVEELRLTNLHLTVGIKDMSTDKYLEKEARDRLNFGDKEEIVFVIPKNALDLAKEEVTRTVNTTEEVIYEEGNNMEDWIAFVITGV</sequence>
<comment type="caution">
    <text evidence="2">The sequence shown here is derived from an EMBL/GenBank/DDBJ whole genome shotgun (WGS) entry which is preliminary data.</text>
</comment>